<evidence type="ECO:0000313" key="2">
    <source>
        <dbReference type="EMBL" id="HIH15827.1"/>
    </source>
</evidence>
<protein>
    <submittedName>
        <fullName evidence="2">Nucleotidyltransferase family protein</fullName>
    </submittedName>
</protein>
<proteinExistence type="predicted"/>
<keyword evidence="2" id="KW-0808">Transferase</keyword>
<evidence type="ECO:0000313" key="4">
    <source>
        <dbReference type="Proteomes" id="UP000564964"/>
    </source>
</evidence>
<gene>
    <name evidence="2" type="ORF">HA252_00275</name>
    <name evidence="3" type="ORF">J4203_07450</name>
</gene>
<evidence type="ECO:0000259" key="1">
    <source>
        <dbReference type="Pfam" id="PF00483"/>
    </source>
</evidence>
<dbReference type="Proteomes" id="UP000678237">
    <property type="component" value="Unassembled WGS sequence"/>
</dbReference>
<dbReference type="Proteomes" id="UP000564964">
    <property type="component" value="Unassembled WGS sequence"/>
</dbReference>
<organism evidence="2 4">
    <name type="scientific">Candidatus Iainarchaeum sp</name>
    <dbReference type="NCBI Taxonomy" id="3101447"/>
    <lineage>
        <taxon>Archaea</taxon>
        <taxon>Candidatus Iainarchaeota</taxon>
        <taxon>Candidatus Iainarchaeia</taxon>
        <taxon>Candidatus Iainarchaeales</taxon>
        <taxon>Candidatus Iainarchaeaceae</taxon>
        <taxon>Candidatus Iainarchaeum</taxon>
    </lineage>
</organism>
<dbReference type="InterPro" id="IPR005835">
    <property type="entry name" value="NTP_transferase_dom"/>
</dbReference>
<dbReference type="Pfam" id="PF00483">
    <property type="entry name" value="NTP_transferase"/>
    <property type="match status" value="1"/>
</dbReference>
<reference evidence="4" key="1">
    <citation type="journal article" date="2020" name="bioRxiv">
        <title>A rank-normalized archaeal taxonomy based on genome phylogeny resolves widespread incomplete and uneven classifications.</title>
        <authorList>
            <person name="Rinke C."/>
            <person name="Chuvochina M."/>
            <person name="Mussig A.J."/>
            <person name="Chaumeil P.-A."/>
            <person name="Waite D.W."/>
            <person name="Whitman W.B."/>
            <person name="Parks D.H."/>
            <person name="Hugenholtz P."/>
        </authorList>
    </citation>
    <scope>NUCLEOTIDE SEQUENCE [LARGE SCALE GENOMIC DNA]</scope>
</reference>
<evidence type="ECO:0000313" key="3">
    <source>
        <dbReference type="EMBL" id="MBS3063671.1"/>
    </source>
</evidence>
<reference evidence="3" key="2">
    <citation type="submission" date="2021-03" db="EMBL/GenBank/DDBJ databases">
        <authorList>
            <person name="Jaffe A."/>
        </authorList>
    </citation>
    <scope>NUCLEOTIDE SEQUENCE</scope>
    <source>
        <strain evidence="3">RIFCSPLOWO2_01_FULL_58_19</strain>
    </source>
</reference>
<dbReference type="Gene3D" id="3.90.550.10">
    <property type="entry name" value="Spore Coat Polysaccharide Biosynthesis Protein SpsA, Chain A"/>
    <property type="match status" value="1"/>
</dbReference>
<dbReference type="EMBL" id="JAGVWE010000006">
    <property type="protein sequence ID" value="MBS3063671.1"/>
    <property type="molecule type" value="Genomic_DNA"/>
</dbReference>
<comment type="caution">
    <text evidence="2">The sequence shown here is derived from an EMBL/GenBank/DDBJ whole genome shotgun (WGS) entry which is preliminary data.</text>
</comment>
<feature type="domain" description="Nucleotidyl transferase" evidence="1">
    <location>
        <begin position="4"/>
        <end position="215"/>
    </location>
</feature>
<dbReference type="AlphaFoldDB" id="A0A7J4JIR5"/>
<dbReference type="InterPro" id="IPR050486">
    <property type="entry name" value="Mannose-1P_guanyltransferase"/>
</dbReference>
<dbReference type="SUPFAM" id="SSF53448">
    <property type="entry name" value="Nucleotide-diphospho-sugar transferases"/>
    <property type="match status" value="1"/>
</dbReference>
<dbReference type="CDD" id="cd04181">
    <property type="entry name" value="NTP_transferase"/>
    <property type="match status" value="1"/>
</dbReference>
<dbReference type="GO" id="GO:0016740">
    <property type="term" value="F:transferase activity"/>
    <property type="evidence" value="ECO:0007669"/>
    <property type="project" value="UniProtKB-KW"/>
</dbReference>
<dbReference type="EMBL" id="DUGH01000007">
    <property type="protein sequence ID" value="HIH15827.1"/>
    <property type="molecule type" value="Genomic_DNA"/>
</dbReference>
<dbReference type="PANTHER" id="PTHR22572">
    <property type="entry name" value="SUGAR-1-PHOSPHATE GUANYL TRANSFERASE"/>
    <property type="match status" value="1"/>
</dbReference>
<dbReference type="InterPro" id="IPR029044">
    <property type="entry name" value="Nucleotide-diphossugar_trans"/>
</dbReference>
<name>A0A7J4JIR5_9ARCH</name>
<sequence length="235" mass="25891">MIHKAFILAGGKGERLRPLTDETPKPMLEVSGKPILQHAIDWLEYHGVQEIVLGVGYQHEKIMHYFGNGRPSGARITYSVEGKPLGTGGAVKAAQEMLGKEPFIMLNGDNLMDVDYRKMAAVHEKNKALATIALVEVKDVTGYGVARLQGEKITEFVEKPAPGLEPSKRINAGCYVLEPKALDFIPDGFSLIEKTAFPALAKKGRLYAFSHVGQWFPTDDPPKWEAAKKAWKPPV</sequence>
<reference evidence="3" key="3">
    <citation type="submission" date="2021-05" db="EMBL/GenBank/DDBJ databases">
        <title>Protein family content uncovers lineage relationships and bacterial pathway maintenance mechanisms in DPANN archaea.</title>
        <authorList>
            <person name="Castelle C.J."/>
            <person name="Meheust R."/>
            <person name="Jaffe A.L."/>
            <person name="Seitz K."/>
            <person name="Gong X."/>
            <person name="Baker B.J."/>
            <person name="Banfield J.F."/>
        </authorList>
    </citation>
    <scope>NUCLEOTIDE SEQUENCE</scope>
    <source>
        <strain evidence="3">RIFCSPLOWO2_01_FULL_58_19</strain>
    </source>
</reference>
<accession>A0A7J4JIR5</accession>